<reference evidence="1 2" key="1">
    <citation type="submission" date="2016-11" db="EMBL/GenBank/DDBJ databases">
        <authorList>
            <person name="Jaros S."/>
            <person name="Januszkiewicz K."/>
            <person name="Wedrychowicz H."/>
        </authorList>
    </citation>
    <scope>NUCLEOTIDE SEQUENCE [LARGE SCALE GENOMIC DNA]</scope>
    <source>
        <strain evidence="1 2">DSM 25660</strain>
    </source>
</reference>
<dbReference type="Proteomes" id="UP000184147">
    <property type="component" value="Unassembled WGS sequence"/>
</dbReference>
<dbReference type="RefSeq" id="WP_073360675.1">
    <property type="nucleotide sequence ID" value="NZ_FQVQ01000001.1"/>
</dbReference>
<proteinExistence type="predicted"/>
<dbReference type="PANTHER" id="PTHR48098">
    <property type="entry name" value="ENTEROCHELIN ESTERASE-RELATED"/>
    <property type="match status" value="1"/>
</dbReference>
<dbReference type="STRING" id="1124188.SAMN05444377_101274"/>
<name>A0A1M4WEL2_9FLAO</name>
<dbReference type="InterPro" id="IPR011990">
    <property type="entry name" value="TPR-like_helical_dom_sf"/>
</dbReference>
<keyword evidence="2" id="KW-1185">Reference proteome</keyword>
<dbReference type="SUPFAM" id="SSF53474">
    <property type="entry name" value="alpha/beta-Hydrolases"/>
    <property type="match status" value="1"/>
</dbReference>
<dbReference type="OrthoDB" id="1142077at2"/>
<sequence>MKKTILLLVLALSLNGFGQVIKDSIFSNRLDKYRYLSISLPPSYGKDAKRAYPLLLALDGDYLFDPIQGTLKYAYYWDDLPEVILVGLNHTTDTERDEECKVDETTGLPEGIGESFFEFIGGELLPYLQKNLRIAPFKIVAGHDVTAGFMNFYLYKDNPVFNAYISLSPVMPLDMETRIPERMATFQTNMFYYVASADGDIKSIKDKVVALDTQMKAANLAKVNYRYDEFKGCSHYSLVPFAIPSALYQFFSVYQPISSNEFQEKIVVLQSGYVEYLKNKYDMVEKALGMKMNIRLNDFKAIEAAIIKNKAFNEFEQLAQLSRKAYPKSMLADYHMARFYENNGDLKMALKHYQNAFQLQEIGDLTKEMMMDKMEELKPQVKKK</sequence>
<dbReference type="InterPro" id="IPR029058">
    <property type="entry name" value="AB_hydrolase_fold"/>
</dbReference>
<dbReference type="Gene3D" id="1.25.40.10">
    <property type="entry name" value="Tetratricopeptide repeat domain"/>
    <property type="match status" value="1"/>
</dbReference>
<accession>A0A1M4WEL2</accession>
<evidence type="ECO:0000313" key="2">
    <source>
        <dbReference type="Proteomes" id="UP000184147"/>
    </source>
</evidence>
<dbReference type="EMBL" id="FQVQ01000001">
    <property type="protein sequence ID" value="SHE79689.1"/>
    <property type="molecule type" value="Genomic_DNA"/>
</dbReference>
<dbReference type="AlphaFoldDB" id="A0A1M4WEL2"/>
<dbReference type="Gene3D" id="3.40.50.1820">
    <property type="entry name" value="alpha/beta hydrolase"/>
    <property type="match status" value="1"/>
</dbReference>
<protein>
    <recommendedName>
        <fullName evidence="3">Esterase</fullName>
    </recommendedName>
</protein>
<dbReference type="InterPro" id="IPR000801">
    <property type="entry name" value="Esterase-like"/>
</dbReference>
<evidence type="ECO:0000313" key="1">
    <source>
        <dbReference type="EMBL" id="SHE79689.1"/>
    </source>
</evidence>
<gene>
    <name evidence="1" type="ORF">SAMN05444377_101274</name>
</gene>
<organism evidence="1 2">
    <name type="scientific">Flavobacterium fontis</name>
    <dbReference type="NCBI Taxonomy" id="1124188"/>
    <lineage>
        <taxon>Bacteria</taxon>
        <taxon>Pseudomonadati</taxon>
        <taxon>Bacteroidota</taxon>
        <taxon>Flavobacteriia</taxon>
        <taxon>Flavobacteriales</taxon>
        <taxon>Flavobacteriaceae</taxon>
        <taxon>Flavobacterium</taxon>
    </lineage>
</organism>
<evidence type="ECO:0008006" key="3">
    <source>
        <dbReference type="Google" id="ProtNLM"/>
    </source>
</evidence>
<dbReference type="InterPro" id="IPR050583">
    <property type="entry name" value="Mycobacterial_A85_antigen"/>
</dbReference>
<dbReference type="Pfam" id="PF00756">
    <property type="entry name" value="Esterase"/>
    <property type="match status" value="1"/>
</dbReference>
<dbReference type="PANTHER" id="PTHR48098:SF6">
    <property type="entry name" value="FERRI-BACILLIBACTIN ESTERASE BESA"/>
    <property type="match status" value="1"/>
</dbReference>